<comment type="caution">
    <text evidence="2">The sequence shown here is derived from an EMBL/GenBank/DDBJ whole genome shotgun (WGS) entry which is preliminary data.</text>
</comment>
<dbReference type="Proteomes" id="UP000886876">
    <property type="component" value="Unassembled WGS sequence"/>
</dbReference>
<dbReference type="AlphaFoldDB" id="A0A9D1G744"/>
<evidence type="ECO:0000256" key="1">
    <source>
        <dbReference type="SAM" id="SignalP"/>
    </source>
</evidence>
<reference evidence="2" key="1">
    <citation type="submission" date="2020-10" db="EMBL/GenBank/DDBJ databases">
        <authorList>
            <person name="Gilroy R."/>
        </authorList>
    </citation>
    <scope>NUCLEOTIDE SEQUENCE</scope>
    <source>
        <strain evidence="2">ChiHecec3B27-6122</strain>
    </source>
</reference>
<proteinExistence type="predicted"/>
<evidence type="ECO:0000313" key="2">
    <source>
        <dbReference type="EMBL" id="HIS98408.1"/>
    </source>
</evidence>
<name>A0A9D1G744_9FIRM</name>
<organism evidence="2 3">
    <name type="scientific">Candidatus Scatomorpha pullistercoris</name>
    <dbReference type="NCBI Taxonomy" id="2840929"/>
    <lineage>
        <taxon>Bacteria</taxon>
        <taxon>Bacillati</taxon>
        <taxon>Bacillota</taxon>
        <taxon>Clostridia</taxon>
        <taxon>Eubacteriales</taxon>
        <taxon>Candidatus Scatomorpha</taxon>
    </lineage>
</organism>
<gene>
    <name evidence="2" type="ORF">IAD42_10570</name>
</gene>
<accession>A0A9D1G744</accession>
<feature type="non-terminal residue" evidence="2">
    <location>
        <position position="113"/>
    </location>
</feature>
<feature type="chain" id="PRO_5038373396" evidence="1">
    <location>
        <begin position="26"/>
        <end position="113"/>
    </location>
</feature>
<keyword evidence="1" id="KW-0732">Signal</keyword>
<dbReference type="EMBL" id="DVJS01000264">
    <property type="protein sequence ID" value="HIS98408.1"/>
    <property type="molecule type" value="Genomic_DNA"/>
</dbReference>
<sequence>MKKRLFGLALVLALCLTLLSVSALAADETYNLWVNGVQVTDANATDVLGDADEGATVYYDAESNTLTLNGATLDTAYGSSGGDSGVIYYTGQKELTVKAEGSNTITSETATGI</sequence>
<feature type="signal peptide" evidence="1">
    <location>
        <begin position="1"/>
        <end position="25"/>
    </location>
</feature>
<protein>
    <submittedName>
        <fullName evidence="2">Uncharacterized protein</fullName>
    </submittedName>
</protein>
<evidence type="ECO:0000313" key="3">
    <source>
        <dbReference type="Proteomes" id="UP000886876"/>
    </source>
</evidence>
<reference evidence="2" key="2">
    <citation type="journal article" date="2021" name="PeerJ">
        <title>Extensive microbial diversity within the chicken gut microbiome revealed by metagenomics and culture.</title>
        <authorList>
            <person name="Gilroy R."/>
            <person name="Ravi A."/>
            <person name="Getino M."/>
            <person name="Pursley I."/>
            <person name="Horton D.L."/>
            <person name="Alikhan N.F."/>
            <person name="Baker D."/>
            <person name="Gharbi K."/>
            <person name="Hall N."/>
            <person name="Watson M."/>
            <person name="Adriaenssens E.M."/>
            <person name="Foster-Nyarko E."/>
            <person name="Jarju S."/>
            <person name="Secka A."/>
            <person name="Antonio M."/>
            <person name="Oren A."/>
            <person name="Chaudhuri R.R."/>
            <person name="La Ragione R."/>
            <person name="Hildebrand F."/>
            <person name="Pallen M.J."/>
        </authorList>
    </citation>
    <scope>NUCLEOTIDE SEQUENCE</scope>
    <source>
        <strain evidence="2">ChiHecec3B27-6122</strain>
    </source>
</reference>